<accession>A0ACB7YCR2</accession>
<dbReference type="Proteomes" id="UP000828048">
    <property type="component" value="Chromosome 8"/>
</dbReference>
<sequence length="95" mass="10532">MAGQRGGVGHQNGEDSTYKYGILDLLVLSILVLMQRERHLSFKNEKESMAGGGGQAPPPKQDELQPHPSKDQLPGISYCITGPPPWREFLSFFCF</sequence>
<comment type="caution">
    <text evidence="1">The sequence shown here is derived from an EMBL/GenBank/DDBJ whole genome shotgun (WGS) entry which is preliminary data.</text>
</comment>
<name>A0ACB7YCR2_9ERIC</name>
<evidence type="ECO:0000313" key="2">
    <source>
        <dbReference type="Proteomes" id="UP000828048"/>
    </source>
</evidence>
<proteinExistence type="predicted"/>
<dbReference type="EMBL" id="CM037158">
    <property type="protein sequence ID" value="KAH7850889.1"/>
    <property type="molecule type" value="Genomic_DNA"/>
</dbReference>
<evidence type="ECO:0000313" key="1">
    <source>
        <dbReference type="EMBL" id="KAH7850889.1"/>
    </source>
</evidence>
<organism evidence="1 2">
    <name type="scientific">Vaccinium darrowii</name>
    <dbReference type="NCBI Taxonomy" id="229202"/>
    <lineage>
        <taxon>Eukaryota</taxon>
        <taxon>Viridiplantae</taxon>
        <taxon>Streptophyta</taxon>
        <taxon>Embryophyta</taxon>
        <taxon>Tracheophyta</taxon>
        <taxon>Spermatophyta</taxon>
        <taxon>Magnoliopsida</taxon>
        <taxon>eudicotyledons</taxon>
        <taxon>Gunneridae</taxon>
        <taxon>Pentapetalae</taxon>
        <taxon>asterids</taxon>
        <taxon>Ericales</taxon>
        <taxon>Ericaceae</taxon>
        <taxon>Vaccinioideae</taxon>
        <taxon>Vaccinieae</taxon>
        <taxon>Vaccinium</taxon>
    </lineage>
</organism>
<keyword evidence="2" id="KW-1185">Reference proteome</keyword>
<protein>
    <submittedName>
        <fullName evidence="1">Uncharacterized protein</fullName>
    </submittedName>
</protein>
<gene>
    <name evidence="1" type="ORF">Vadar_004252</name>
</gene>
<reference evidence="1 2" key="1">
    <citation type="journal article" date="2021" name="Hortic Res">
        <title>High-quality reference genome and annotation aids understanding of berry development for evergreen blueberry (Vaccinium darrowii).</title>
        <authorList>
            <person name="Yu J."/>
            <person name="Hulse-Kemp A.M."/>
            <person name="Babiker E."/>
            <person name="Staton M."/>
        </authorList>
    </citation>
    <scope>NUCLEOTIDE SEQUENCE [LARGE SCALE GENOMIC DNA]</scope>
    <source>
        <strain evidence="2">cv. NJ 8807/NJ 8810</strain>
        <tissue evidence="1">Young leaf</tissue>
    </source>
</reference>